<dbReference type="GO" id="GO:0004013">
    <property type="term" value="F:adenosylhomocysteinase activity"/>
    <property type="evidence" value="ECO:0007669"/>
    <property type="project" value="UniProtKB-UniRule"/>
</dbReference>
<dbReference type="NCBIfam" id="TIGR00936">
    <property type="entry name" value="ahcY"/>
    <property type="match status" value="1"/>
</dbReference>
<dbReference type="InterPro" id="IPR036291">
    <property type="entry name" value="NAD(P)-bd_dom_sf"/>
</dbReference>
<dbReference type="EC" id="3.13.2.1" evidence="5"/>
<dbReference type="InterPro" id="IPR015878">
    <property type="entry name" value="Ado_hCys_hydrolase_NAD-bd"/>
</dbReference>
<dbReference type="Gene3D" id="3.40.50.1480">
    <property type="entry name" value="Adenosylhomocysteinase-like"/>
    <property type="match status" value="1"/>
</dbReference>
<dbReference type="GO" id="GO:0006730">
    <property type="term" value="P:one-carbon metabolic process"/>
    <property type="evidence" value="ECO:0007669"/>
    <property type="project" value="UniProtKB-UniRule"/>
</dbReference>
<feature type="binding site" evidence="7">
    <location>
        <begin position="283"/>
        <end position="288"/>
    </location>
    <ligand>
        <name>NAD(+)</name>
        <dbReference type="ChEBI" id="CHEBI:57540"/>
    </ligand>
</feature>
<dbReference type="Pfam" id="PF05221">
    <property type="entry name" value="AdoHcyase"/>
    <property type="match status" value="1"/>
</dbReference>
<comment type="subcellular location">
    <subcellularLocation>
        <location evidence="5">Cytoplasm</location>
    </subcellularLocation>
</comment>
<dbReference type="EMBL" id="VFPG01000001">
    <property type="protein sequence ID" value="TQM30896.1"/>
    <property type="molecule type" value="Genomic_DNA"/>
</dbReference>
<dbReference type="RefSeq" id="WP_141809090.1">
    <property type="nucleotide sequence ID" value="NZ_VFPG01000001.1"/>
</dbReference>
<feature type="binding site" evidence="5 6">
    <location>
        <position position="217"/>
    </location>
    <ligand>
        <name>substrate</name>
    </ligand>
</feature>
<feature type="binding site" evidence="5 7">
    <location>
        <begin position="360"/>
        <end position="362"/>
    </location>
    <ligand>
        <name>NAD(+)</name>
        <dbReference type="ChEBI" id="CHEBI:57540"/>
    </ligand>
</feature>
<keyword evidence="2 5" id="KW-0554">One-carbon metabolism</keyword>
<evidence type="ECO:0000256" key="8">
    <source>
        <dbReference type="RuleBase" id="RU000548"/>
    </source>
</evidence>
<dbReference type="CDD" id="cd00401">
    <property type="entry name" value="SAHH"/>
    <property type="match status" value="1"/>
</dbReference>
<dbReference type="InterPro" id="IPR000043">
    <property type="entry name" value="Adenosylhomocysteinase-like"/>
</dbReference>
<dbReference type="PROSITE" id="PS00739">
    <property type="entry name" value="ADOHCYASE_2"/>
    <property type="match status" value="1"/>
</dbReference>
<feature type="binding site" evidence="5 7">
    <location>
        <position position="408"/>
    </location>
    <ligand>
        <name>NAD(+)</name>
        <dbReference type="ChEBI" id="CHEBI:57540"/>
    </ligand>
</feature>
<feature type="domain" description="S-adenosyl-L-homocysteine hydrolase NAD binding" evidence="10">
    <location>
        <begin position="252"/>
        <end position="414"/>
    </location>
</feature>
<evidence type="ECO:0000313" key="12">
    <source>
        <dbReference type="Proteomes" id="UP000316331"/>
    </source>
</evidence>
<dbReference type="InterPro" id="IPR042172">
    <property type="entry name" value="Adenosylhomocyst_ase-like_sf"/>
</dbReference>
<evidence type="ECO:0000313" key="11">
    <source>
        <dbReference type="EMBL" id="TQM30896.1"/>
    </source>
</evidence>
<keyword evidence="5" id="KW-0963">Cytoplasm</keyword>
<dbReference type="NCBIfam" id="NF004005">
    <property type="entry name" value="PRK05476.2-3"/>
    <property type="match status" value="1"/>
</dbReference>
<dbReference type="Proteomes" id="UP000316331">
    <property type="component" value="Unassembled WGS sequence"/>
</dbReference>
<accession>A0A543FAP1</accession>
<evidence type="ECO:0000256" key="3">
    <source>
        <dbReference type="ARBA" id="ARBA00022801"/>
    </source>
</evidence>
<feature type="binding site" evidence="5">
    <location>
        <position position="339"/>
    </location>
    <ligand>
        <name>NAD(+)</name>
        <dbReference type="ChEBI" id="CHEBI:57540"/>
    </ligand>
</feature>
<sequence length="494" mass="53965">MTTSELPARTSMTPDVRNGIDYKVADLSLAEFGRKEIRLAEHEMPGLMALRREYADVLPLKGARISGSLHMTVQTAVLIETLTALGAQVRWASCNIFSTQDHAAAAVVVGPHGTIDEPKGTPVFAWKGETLEEYWWAAEQMLTWPGEPANMILDDGGDATMLVLRGAQFEKAGVVPPADEDHSAEYTVFLNLLRERFETDKGKWTAIAESVKGVTEETTTGVLRLYQFAAAGELVFPAINVNDSVTKSKFDNKYGTRHSLIDGINRGTDVLIGGKKVLICGYGDVGKGCAESLAGQGARVQVTEIDPINALQALMDGYDVVTVEQAIANADIVITSTGNKDIITLEHMKAMKDQAILGNIGHFDNEIDMAALERSGATKLNIKPQVDQWTFGDSGKSIIVLSEGRLLNLGNATGHPSFVMSNSFSNQVIAQIELWTKPDEYDNEVYRLPKHLDEKVARIHVEALGGTLTKLTKDQAEYIGVDVEGPYKPDHYRY</sequence>
<feature type="binding site" evidence="5">
    <location>
        <position position="252"/>
    </location>
    <ligand>
        <name>NAD(+)</name>
        <dbReference type="ChEBI" id="CHEBI:57540"/>
    </ligand>
</feature>
<name>A0A543FAP1_9NOCA</name>
<comment type="caution">
    <text evidence="11">The sequence shown here is derived from an EMBL/GenBank/DDBJ whole genome shotgun (WGS) entry which is preliminary data.</text>
</comment>
<comment type="function">
    <text evidence="5">May play a key role in the regulation of the intracellular concentration of adenosylhomocysteine.</text>
</comment>
<comment type="catalytic activity">
    <reaction evidence="5 8">
        <text>S-adenosyl-L-homocysteine + H2O = L-homocysteine + adenosine</text>
        <dbReference type="Rhea" id="RHEA:21708"/>
        <dbReference type="ChEBI" id="CHEBI:15377"/>
        <dbReference type="ChEBI" id="CHEBI:16335"/>
        <dbReference type="ChEBI" id="CHEBI:57856"/>
        <dbReference type="ChEBI" id="CHEBI:58199"/>
        <dbReference type="EC" id="3.13.2.1"/>
    </reaction>
</comment>
<feature type="binding site" evidence="7">
    <location>
        <position position="415"/>
    </location>
    <ligand>
        <name>NAD(+)</name>
        <dbReference type="ChEBI" id="CHEBI:57540"/>
    </ligand>
</feature>
<feature type="binding site" evidence="5 6">
    <location>
        <position position="247"/>
    </location>
    <ligand>
        <name>substrate</name>
    </ligand>
</feature>
<dbReference type="OrthoDB" id="9802717at2"/>
<dbReference type="HAMAP" id="MF_00563">
    <property type="entry name" value="AdoHcyase"/>
    <property type="match status" value="1"/>
</dbReference>
<dbReference type="SUPFAM" id="SSF51735">
    <property type="entry name" value="NAD(P)-binding Rossmann-fold domains"/>
    <property type="match status" value="1"/>
</dbReference>
<evidence type="ECO:0000256" key="9">
    <source>
        <dbReference type="RuleBase" id="RU004166"/>
    </source>
</evidence>
<evidence type="ECO:0000256" key="1">
    <source>
        <dbReference type="ARBA" id="ARBA00007122"/>
    </source>
</evidence>
<dbReference type="SMART" id="SM00997">
    <property type="entry name" value="AdoHcyase_NAD"/>
    <property type="match status" value="1"/>
</dbReference>
<dbReference type="PANTHER" id="PTHR23420:SF0">
    <property type="entry name" value="ADENOSYLHOMOCYSTEINASE"/>
    <property type="match status" value="1"/>
</dbReference>
<keyword evidence="3 5" id="KW-0378">Hydrolase</keyword>
<dbReference type="InterPro" id="IPR020082">
    <property type="entry name" value="S-Ado-L-homoCys_hydrolase_CS"/>
</dbReference>
<dbReference type="UniPathway" id="UPA00314">
    <property type="reaction ID" value="UER00076"/>
</dbReference>
<feature type="binding site" evidence="7">
    <location>
        <position position="309"/>
    </location>
    <ligand>
        <name>NAD(+)</name>
        <dbReference type="ChEBI" id="CHEBI:57540"/>
    </ligand>
</feature>
<dbReference type="Pfam" id="PF00670">
    <property type="entry name" value="AdoHcyase_NAD"/>
    <property type="match status" value="1"/>
</dbReference>
<feature type="binding site" evidence="5 7">
    <location>
        <position position="304"/>
    </location>
    <ligand>
        <name>NAD(+)</name>
        <dbReference type="ChEBI" id="CHEBI:57540"/>
    </ligand>
</feature>
<dbReference type="FunFam" id="3.40.50.720:FF:000004">
    <property type="entry name" value="Adenosylhomocysteinase"/>
    <property type="match status" value="1"/>
</dbReference>
<dbReference type="PROSITE" id="PS00738">
    <property type="entry name" value="ADOHCYASE_1"/>
    <property type="match status" value="1"/>
</dbReference>
<dbReference type="AlphaFoldDB" id="A0A543FAP1"/>
<dbReference type="GO" id="GO:0071269">
    <property type="term" value="P:L-homocysteine biosynthetic process"/>
    <property type="evidence" value="ECO:0007669"/>
    <property type="project" value="UniProtKB-UniRule"/>
</dbReference>
<dbReference type="SMART" id="SM00996">
    <property type="entry name" value="AdoHcyase"/>
    <property type="match status" value="1"/>
</dbReference>
<dbReference type="PIRSF" id="PIRSF001109">
    <property type="entry name" value="Ad_hcy_hydrolase"/>
    <property type="match status" value="1"/>
</dbReference>
<dbReference type="GO" id="GO:0033353">
    <property type="term" value="P:S-adenosylmethionine cycle"/>
    <property type="evidence" value="ECO:0007669"/>
    <property type="project" value="TreeGrafter"/>
</dbReference>
<evidence type="ECO:0000256" key="7">
    <source>
        <dbReference type="PIRSR" id="PIRSR001109-2"/>
    </source>
</evidence>
<dbReference type="SUPFAM" id="SSF52283">
    <property type="entry name" value="Formate/glycerate dehydrogenase catalytic domain-like"/>
    <property type="match status" value="1"/>
</dbReference>
<evidence type="ECO:0000256" key="2">
    <source>
        <dbReference type="ARBA" id="ARBA00022563"/>
    </source>
</evidence>
<protein>
    <recommendedName>
        <fullName evidence="5">Adenosylhomocysteinase</fullName>
        <ecNumber evidence="5">3.13.2.1</ecNumber>
    </recommendedName>
    <alternativeName>
        <fullName evidence="5">S-adenosyl-L-homocysteine hydrolase</fullName>
        <shortName evidence="5">AdoHcyase</shortName>
    </alternativeName>
</protein>
<feature type="binding site" evidence="5 6">
    <location>
        <position position="251"/>
    </location>
    <ligand>
        <name>substrate</name>
    </ligand>
</feature>
<dbReference type="Gene3D" id="3.40.50.720">
    <property type="entry name" value="NAD(P)-binding Rossmann-like Domain"/>
    <property type="match status" value="1"/>
</dbReference>
<comment type="cofactor">
    <cofactor evidence="5 7 8">
        <name>NAD(+)</name>
        <dbReference type="ChEBI" id="CHEBI:57540"/>
    </cofactor>
    <text evidence="5 7 8">Binds 1 NAD(+) per subunit.</text>
</comment>
<keyword evidence="4 5" id="KW-0520">NAD</keyword>
<dbReference type="GO" id="GO:0005829">
    <property type="term" value="C:cytosol"/>
    <property type="evidence" value="ECO:0007669"/>
    <property type="project" value="TreeGrafter"/>
</dbReference>
<proteinExistence type="inferred from homology"/>
<evidence type="ECO:0000256" key="5">
    <source>
        <dbReference type="HAMAP-Rule" id="MF_00563"/>
    </source>
</evidence>
<evidence type="ECO:0000256" key="4">
    <source>
        <dbReference type="ARBA" id="ARBA00023027"/>
    </source>
</evidence>
<keyword evidence="12" id="KW-1185">Reference proteome</keyword>
<comment type="pathway">
    <text evidence="5 8">Amino-acid biosynthesis; L-homocysteine biosynthesis; L-homocysteine from S-adenosyl-L-homocysteine: step 1/1.</text>
</comment>
<comment type="similarity">
    <text evidence="1 5 9">Belongs to the adenosylhomocysteinase family.</text>
</comment>
<dbReference type="PANTHER" id="PTHR23420">
    <property type="entry name" value="ADENOSYLHOMOCYSTEINASE"/>
    <property type="match status" value="1"/>
</dbReference>
<organism evidence="11 12">
    <name type="scientific">Nocardia bhagyanarayanae</name>
    <dbReference type="NCBI Taxonomy" id="1215925"/>
    <lineage>
        <taxon>Bacteria</taxon>
        <taxon>Bacillati</taxon>
        <taxon>Actinomycetota</taxon>
        <taxon>Actinomycetes</taxon>
        <taxon>Mycobacteriales</taxon>
        <taxon>Nocardiaceae</taxon>
        <taxon>Nocardia</taxon>
    </lineage>
</organism>
<feature type="binding site" evidence="5 6">
    <location>
        <position position="155"/>
    </location>
    <ligand>
        <name>substrate</name>
    </ligand>
</feature>
<evidence type="ECO:0000256" key="6">
    <source>
        <dbReference type="PIRSR" id="PIRSR001109-1"/>
    </source>
</evidence>
<reference evidence="11 12" key="1">
    <citation type="submission" date="2019-06" db="EMBL/GenBank/DDBJ databases">
        <title>Sequencing the genomes of 1000 actinobacteria strains.</title>
        <authorList>
            <person name="Klenk H.-P."/>
        </authorList>
    </citation>
    <scope>NUCLEOTIDE SEQUENCE [LARGE SCALE GENOMIC DNA]</scope>
    <source>
        <strain evidence="11 12">DSM 103495</strain>
    </source>
</reference>
<feature type="binding site" evidence="5 7">
    <location>
        <begin position="218"/>
        <end position="220"/>
    </location>
    <ligand>
        <name>NAD(+)</name>
        <dbReference type="ChEBI" id="CHEBI:57540"/>
    </ligand>
</feature>
<feature type="binding site" evidence="5">
    <location>
        <begin position="281"/>
        <end position="286"/>
    </location>
    <ligand>
        <name>NAD(+)</name>
        <dbReference type="ChEBI" id="CHEBI:57540"/>
    </ligand>
</feature>
<evidence type="ECO:0000259" key="10">
    <source>
        <dbReference type="SMART" id="SM00997"/>
    </source>
</evidence>
<gene>
    <name evidence="5" type="primary">ahcY</name>
    <name evidence="11" type="ORF">FB390_2534</name>
</gene>
<feature type="binding site" evidence="5 6">
    <location>
        <position position="72"/>
    </location>
    <ligand>
        <name>substrate</name>
    </ligand>
</feature>